<name>A0A7I8JHG0_SPIIN</name>
<proteinExistence type="predicted"/>
<accession>A0A7I8JHG0</accession>
<reference evidence="1 2" key="1">
    <citation type="submission" date="2019-12" db="EMBL/GenBank/DDBJ databases">
        <authorList>
            <person name="Scholz U."/>
            <person name="Mascher M."/>
            <person name="Fiebig A."/>
        </authorList>
    </citation>
    <scope>NUCLEOTIDE SEQUENCE</scope>
</reference>
<dbReference type="EMBL" id="CACRZD030000013">
    <property type="protein sequence ID" value="CAA6669599.1"/>
    <property type="molecule type" value="Genomic_DNA"/>
</dbReference>
<sequence length="118" mass="13153">MVKQPGKGYPVLPLWATREIRSHPILEREKAALIREALILLNRLSSNNAYSKPTLGVLTQSTAMATMTMDVVTRMCHEMNGCPAHDSTKKPPMEAEIADLARLFRTRVLSFLGEEDSS</sequence>
<gene>
    <name evidence="1" type="ORF">SI7747_13016002</name>
</gene>
<organism evidence="1">
    <name type="scientific">Spirodela intermedia</name>
    <name type="common">Intermediate duckweed</name>
    <dbReference type="NCBI Taxonomy" id="51605"/>
    <lineage>
        <taxon>Eukaryota</taxon>
        <taxon>Viridiplantae</taxon>
        <taxon>Streptophyta</taxon>
        <taxon>Embryophyta</taxon>
        <taxon>Tracheophyta</taxon>
        <taxon>Spermatophyta</taxon>
        <taxon>Magnoliopsida</taxon>
        <taxon>Liliopsida</taxon>
        <taxon>Araceae</taxon>
        <taxon>Lemnoideae</taxon>
        <taxon>Spirodela</taxon>
    </lineage>
</organism>
<dbReference type="Proteomes" id="UP001189122">
    <property type="component" value="Unassembled WGS sequence"/>
</dbReference>
<dbReference type="GO" id="GO:0006974">
    <property type="term" value="P:DNA damage response"/>
    <property type="evidence" value="ECO:0007669"/>
    <property type="project" value="InterPro"/>
</dbReference>
<dbReference type="EMBL" id="LR743600">
    <property type="protein sequence ID" value="CAA2630356.1"/>
    <property type="molecule type" value="Genomic_DNA"/>
</dbReference>
<dbReference type="PANTHER" id="PTHR35761:SF1">
    <property type="entry name" value="PROTEIN SENSITIVE TO UV 2"/>
    <property type="match status" value="1"/>
</dbReference>
<protein>
    <submittedName>
        <fullName evidence="1">Uncharacterized protein</fullName>
    </submittedName>
</protein>
<evidence type="ECO:0000313" key="2">
    <source>
        <dbReference type="Proteomes" id="UP001189122"/>
    </source>
</evidence>
<dbReference type="InterPro" id="IPR044952">
    <property type="entry name" value="SUV2"/>
</dbReference>
<keyword evidence="2" id="KW-1185">Reference proteome</keyword>
<evidence type="ECO:0000313" key="1">
    <source>
        <dbReference type="EMBL" id="CAA2630356.1"/>
    </source>
</evidence>
<dbReference type="PANTHER" id="PTHR35761">
    <property type="entry name" value="ATR INTERACTING PROTEIN"/>
    <property type="match status" value="1"/>
</dbReference>
<dbReference type="AlphaFoldDB" id="A0A7I8JHG0"/>